<evidence type="ECO:0000259" key="2">
    <source>
        <dbReference type="SMART" id="SM00849"/>
    </source>
</evidence>
<keyword evidence="4" id="KW-1185">Reference proteome</keyword>
<dbReference type="GO" id="GO:0070813">
    <property type="term" value="P:hydrogen sulfide metabolic process"/>
    <property type="evidence" value="ECO:0007669"/>
    <property type="project" value="TreeGrafter"/>
</dbReference>
<dbReference type="PANTHER" id="PTHR43084">
    <property type="entry name" value="PERSULFIDE DIOXYGENASE ETHE1"/>
    <property type="match status" value="1"/>
</dbReference>
<dbReference type="InterPro" id="IPR036866">
    <property type="entry name" value="RibonucZ/Hydroxyglut_hydro"/>
</dbReference>
<dbReference type="GO" id="GO:0006749">
    <property type="term" value="P:glutathione metabolic process"/>
    <property type="evidence" value="ECO:0007669"/>
    <property type="project" value="InterPro"/>
</dbReference>
<dbReference type="Proteomes" id="UP001301140">
    <property type="component" value="Unassembled WGS sequence"/>
</dbReference>
<dbReference type="GO" id="GO:0050313">
    <property type="term" value="F:sulfur dioxygenase activity"/>
    <property type="evidence" value="ECO:0007669"/>
    <property type="project" value="InterPro"/>
</dbReference>
<dbReference type="Pfam" id="PF00753">
    <property type="entry name" value="Lactamase_B"/>
    <property type="match status" value="1"/>
</dbReference>
<dbReference type="SUPFAM" id="SSF56281">
    <property type="entry name" value="Metallo-hydrolase/oxidoreductase"/>
    <property type="match status" value="1"/>
</dbReference>
<dbReference type="AlphaFoldDB" id="A0AAP3UXF8"/>
<dbReference type="GO" id="GO:0046872">
    <property type="term" value="F:metal ion binding"/>
    <property type="evidence" value="ECO:0007669"/>
    <property type="project" value="UniProtKB-KW"/>
</dbReference>
<keyword evidence="1" id="KW-0479">Metal-binding</keyword>
<name>A0AAP3UXF8_9PROT</name>
<dbReference type="PANTHER" id="PTHR43084:SF1">
    <property type="entry name" value="PERSULFIDE DIOXYGENASE ETHE1, MITOCHONDRIAL"/>
    <property type="match status" value="1"/>
</dbReference>
<proteinExistence type="predicted"/>
<dbReference type="CDD" id="cd07724">
    <property type="entry name" value="POD-like_MBL-fold"/>
    <property type="match status" value="1"/>
</dbReference>
<evidence type="ECO:0000256" key="1">
    <source>
        <dbReference type="ARBA" id="ARBA00022723"/>
    </source>
</evidence>
<feature type="domain" description="Metallo-beta-lactamase" evidence="2">
    <location>
        <begin position="14"/>
        <end position="204"/>
    </location>
</feature>
<evidence type="ECO:0000313" key="3">
    <source>
        <dbReference type="EMBL" id="MDF1585082.1"/>
    </source>
</evidence>
<dbReference type="RefSeq" id="WP_327787493.1">
    <property type="nucleotide sequence ID" value="NZ_JARGEQ010000008.1"/>
</dbReference>
<organism evidence="3 4">
    <name type="scientific">Marinimicrococcus flavescens</name>
    <dbReference type="NCBI Taxonomy" id="3031815"/>
    <lineage>
        <taxon>Bacteria</taxon>
        <taxon>Pseudomonadati</taxon>
        <taxon>Pseudomonadota</taxon>
        <taxon>Alphaproteobacteria</taxon>
        <taxon>Geminicoccales</taxon>
        <taxon>Geminicoccaceae</taxon>
        <taxon>Marinimicrococcus</taxon>
    </lineage>
</organism>
<dbReference type="Gene3D" id="3.60.15.10">
    <property type="entry name" value="Ribonuclease Z/Hydroxyacylglutathione hydrolase-like"/>
    <property type="match status" value="1"/>
</dbReference>
<dbReference type="SMART" id="SM00849">
    <property type="entry name" value="Lactamase_B"/>
    <property type="match status" value="1"/>
</dbReference>
<dbReference type="InterPro" id="IPR051682">
    <property type="entry name" value="Mito_Persulfide_Diox"/>
</dbReference>
<gene>
    <name evidence="3" type="ORF">PZ740_01630</name>
</gene>
<comment type="caution">
    <text evidence="3">The sequence shown here is derived from an EMBL/GenBank/DDBJ whole genome shotgun (WGS) entry which is preliminary data.</text>
</comment>
<dbReference type="EMBL" id="JARGEQ010000008">
    <property type="protein sequence ID" value="MDF1585082.1"/>
    <property type="molecule type" value="Genomic_DNA"/>
</dbReference>
<reference evidence="3 4" key="1">
    <citation type="submission" date="2023-03" db="EMBL/GenBank/DDBJ databases">
        <title>YIM 152171 draft genome.</title>
        <authorList>
            <person name="Yang Z."/>
        </authorList>
    </citation>
    <scope>NUCLEOTIDE SEQUENCE [LARGE SCALE GENOMIC DNA]</scope>
    <source>
        <strain evidence="3 4">YIM 152171</strain>
    </source>
</reference>
<dbReference type="InterPro" id="IPR044528">
    <property type="entry name" value="POD-like_MBL-fold"/>
</dbReference>
<accession>A0AAP3UXF8</accession>
<sequence>MQLSVESFFDGATGTVSHLVVEPNGRRCAIIDSVLDYEAASGRTRTDSADRIIETVEARGLEVAWILETHAHADHLSAAKYLKKRLGGRIGIGARITEVQKIFKDVFNLEGTFNTDGSQFDHLFADGETFAIGRLEVRVMYTPGHTPACCTYVMEDAAFVGDTLFMPDGGTARADFPGGDAGQLYRSIQRILALPPETRLFICHDYQPGGREPRWETTVAEERERNIHVGGGRDESAFVAMRTARDSTLSTPTLLIPSIQINVRAGDMPPPEDNGVAYIKVPLNRI</sequence>
<evidence type="ECO:0000313" key="4">
    <source>
        <dbReference type="Proteomes" id="UP001301140"/>
    </source>
</evidence>
<dbReference type="InterPro" id="IPR001279">
    <property type="entry name" value="Metallo-B-lactamas"/>
</dbReference>
<protein>
    <submittedName>
        <fullName evidence="3">MBL fold metallo-hydrolase</fullName>
    </submittedName>
</protein>